<dbReference type="Proteomes" id="UP000799770">
    <property type="component" value="Unassembled WGS sequence"/>
</dbReference>
<evidence type="ECO:0008006" key="4">
    <source>
        <dbReference type="Google" id="ProtNLM"/>
    </source>
</evidence>
<accession>A0A6A5YM83</accession>
<dbReference type="EMBL" id="ML977351">
    <property type="protein sequence ID" value="KAF2107814.1"/>
    <property type="molecule type" value="Genomic_DNA"/>
</dbReference>
<gene>
    <name evidence="2" type="ORF">BDV96DRAFT_653320</name>
</gene>
<dbReference type="Gene3D" id="3.40.390.10">
    <property type="entry name" value="Collagenase (Catalytic Domain)"/>
    <property type="match status" value="1"/>
</dbReference>
<dbReference type="InterPro" id="IPR024079">
    <property type="entry name" value="MetalloPept_cat_dom_sf"/>
</dbReference>
<dbReference type="OrthoDB" id="3779999at2759"/>
<keyword evidence="1" id="KW-0732">Signal</keyword>
<name>A0A6A5YM83_9PLEO</name>
<sequence length="461" mass="51315">MTRNLCSLVVTIVSSLLVNRTCALPTVLEGSAPAEELANLTARQDGVDTSAIHYDFQGCDGPGQQDAVKDAWKELLMLGAAVNADIDWDAQATTDFLGSKSNNQAYQTEIQAILKNIVTWKDDGTILSWKLEVHCDDYLRHKEAACPGITKPEDEDKCGSRCWRGITFRNANGQLEVARWVPRAAAYTTDHEGDVKVAAINFCPSFFDMDGCQDRMNKNINQYPEGSDDRLNLNNYQCKGYVALHELFHINSATHRVADRVKHVHDRSIKIRGLDGRINQVLAYGPTYTRTLARWTLNTGFWVVTNADNLAQYALSVWATSQAGAYPRFPEIKDTDRPISRPTFFGTQNDNGVISQNTDPEIMGQMLGVPAEDAYDTYLREDLGCSDNGEEGSTIDPCVDDNDNPAQDLAAIPQNGEPFTTLYALLCEWELQVWWNGRSDLLCEWDVQATSGKKIWALSAI</sequence>
<keyword evidence="3" id="KW-1185">Reference proteome</keyword>
<evidence type="ECO:0000256" key="1">
    <source>
        <dbReference type="SAM" id="SignalP"/>
    </source>
</evidence>
<protein>
    <recommendedName>
        <fullName evidence="4">Lysine-specific metallo-endopeptidase domain-containing protein</fullName>
    </recommendedName>
</protein>
<evidence type="ECO:0000313" key="2">
    <source>
        <dbReference type="EMBL" id="KAF2107814.1"/>
    </source>
</evidence>
<proteinExistence type="predicted"/>
<reference evidence="2" key="1">
    <citation type="journal article" date="2020" name="Stud. Mycol.">
        <title>101 Dothideomycetes genomes: a test case for predicting lifestyles and emergence of pathogens.</title>
        <authorList>
            <person name="Haridas S."/>
            <person name="Albert R."/>
            <person name="Binder M."/>
            <person name="Bloem J."/>
            <person name="Labutti K."/>
            <person name="Salamov A."/>
            <person name="Andreopoulos B."/>
            <person name="Baker S."/>
            <person name="Barry K."/>
            <person name="Bills G."/>
            <person name="Bluhm B."/>
            <person name="Cannon C."/>
            <person name="Castanera R."/>
            <person name="Culley D."/>
            <person name="Daum C."/>
            <person name="Ezra D."/>
            <person name="Gonzalez J."/>
            <person name="Henrissat B."/>
            <person name="Kuo A."/>
            <person name="Liang C."/>
            <person name="Lipzen A."/>
            <person name="Lutzoni F."/>
            <person name="Magnuson J."/>
            <person name="Mondo S."/>
            <person name="Nolan M."/>
            <person name="Ohm R."/>
            <person name="Pangilinan J."/>
            <person name="Park H.-J."/>
            <person name="Ramirez L."/>
            <person name="Alfaro M."/>
            <person name="Sun H."/>
            <person name="Tritt A."/>
            <person name="Yoshinaga Y."/>
            <person name="Zwiers L.-H."/>
            <person name="Turgeon B."/>
            <person name="Goodwin S."/>
            <person name="Spatafora J."/>
            <person name="Crous P."/>
            <person name="Grigoriev I."/>
        </authorList>
    </citation>
    <scope>NUCLEOTIDE SEQUENCE</scope>
    <source>
        <strain evidence="2">CBS 627.86</strain>
    </source>
</reference>
<organism evidence="2 3">
    <name type="scientific">Lophiotrema nucula</name>
    <dbReference type="NCBI Taxonomy" id="690887"/>
    <lineage>
        <taxon>Eukaryota</taxon>
        <taxon>Fungi</taxon>
        <taxon>Dikarya</taxon>
        <taxon>Ascomycota</taxon>
        <taxon>Pezizomycotina</taxon>
        <taxon>Dothideomycetes</taxon>
        <taxon>Pleosporomycetidae</taxon>
        <taxon>Pleosporales</taxon>
        <taxon>Lophiotremataceae</taxon>
        <taxon>Lophiotrema</taxon>
    </lineage>
</organism>
<dbReference type="AlphaFoldDB" id="A0A6A5YM83"/>
<feature type="chain" id="PRO_5025389945" description="Lysine-specific metallo-endopeptidase domain-containing protein" evidence="1">
    <location>
        <begin position="24"/>
        <end position="461"/>
    </location>
</feature>
<feature type="signal peptide" evidence="1">
    <location>
        <begin position="1"/>
        <end position="23"/>
    </location>
</feature>
<evidence type="ECO:0000313" key="3">
    <source>
        <dbReference type="Proteomes" id="UP000799770"/>
    </source>
</evidence>
<dbReference type="GO" id="GO:0008237">
    <property type="term" value="F:metallopeptidase activity"/>
    <property type="evidence" value="ECO:0007669"/>
    <property type="project" value="InterPro"/>
</dbReference>